<evidence type="ECO:0000313" key="3">
    <source>
        <dbReference type="Proteomes" id="UP000324222"/>
    </source>
</evidence>
<organism evidence="2 3">
    <name type="scientific">Portunus trituberculatus</name>
    <name type="common">Swimming crab</name>
    <name type="synonym">Neptunus trituberculatus</name>
    <dbReference type="NCBI Taxonomy" id="210409"/>
    <lineage>
        <taxon>Eukaryota</taxon>
        <taxon>Metazoa</taxon>
        <taxon>Ecdysozoa</taxon>
        <taxon>Arthropoda</taxon>
        <taxon>Crustacea</taxon>
        <taxon>Multicrustacea</taxon>
        <taxon>Malacostraca</taxon>
        <taxon>Eumalacostraca</taxon>
        <taxon>Eucarida</taxon>
        <taxon>Decapoda</taxon>
        <taxon>Pleocyemata</taxon>
        <taxon>Brachyura</taxon>
        <taxon>Eubrachyura</taxon>
        <taxon>Portunoidea</taxon>
        <taxon>Portunidae</taxon>
        <taxon>Portuninae</taxon>
        <taxon>Portunus</taxon>
    </lineage>
</organism>
<feature type="compositionally biased region" description="Polar residues" evidence="1">
    <location>
        <begin position="142"/>
        <end position="157"/>
    </location>
</feature>
<protein>
    <submittedName>
        <fullName evidence="2">Uncharacterized protein</fullName>
    </submittedName>
</protein>
<evidence type="ECO:0000256" key="1">
    <source>
        <dbReference type="SAM" id="MobiDB-lite"/>
    </source>
</evidence>
<keyword evidence="3" id="KW-1185">Reference proteome</keyword>
<sequence>MGSPQCGEGENRQNISQFGNSARLEPSRAILPRAGGRSVKYTHRFCRYIARQTPSRPSHSPPPLCPRPLSLPNLTVTIAIHSHIRITHGSYPQAHWYPLTTLTDPLPLPSALSLSFTSSSPSRNIPVKSRKKEDSHRHCQRFGTSWNFPPQGSSSNPKCFPPLPQAG</sequence>
<evidence type="ECO:0000313" key="2">
    <source>
        <dbReference type="EMBL" id="MPC63067.1"/>
    </source>
</evidence>
<dbReference type="AlphaFoldDB" id="A0A5B7H133"/>
<dbReference type="EMBL" id="VSRR010020378">
    <property type="protein sequence ID" value="MPC63067.1"/>
    <property type="molecule type" value="Genomic_DNA"/>
</dbReference>
<dbReference type="Proteomes" id="UP000324222">
    <property type="component" value="Unassembled WGS sequence"/>
</dbReference>
<accession>A0A5B7H133</accession>
<feature type="region of interest" description="Disordered" evidence="1">
    <location>
        <begin position="1"/>
        <end position="21"/>
    </location>
</feature>
<name>A0A5B7H133_PORTR</name>
<gene>
    <name evidence="2" type="ORF">E2C01_057159</name>
</gene>
<comment type="caution">
    <text evidence="2">The sequence shown here is derived from an EMBL/GenBank/DDBJ whole genome shotgun (WGS) entry which is preliminary data.</text>
</comment>
<reference evidence="2 3" key="1">
    <citation type="submission" date="2019-05" db="EMBL/GenBank/DDBJ databases">
        <title>Another draft genome of Portunus trituberculatus and its Hox gene families provides insights of decapod evolution.</title>
        <authorList>
            <person name="Jeong J.-H."/>
            <person name="Song I."/>
            <person name="Kim S."/>
            <person name="Choi T."/>
            <person name="Kim D."/>
            <person name="Ryu S."/>
            <person name="Kim W."/>
        </authorList>
    </citation>
    <scope>NUCLEOTIDE SEQUENCE [LARGE SCALE GENOMIC DNA]</scope>
    <source>
        <tissue evidence="2">Muscle</tissue>
    </source>
</reference>
<proteinExistence type="predicted"/>
<feature type="region of interest" description="Disordered" evidence="1">
    <location>
        <begin position="119"/>
        <end position="167"/>
    </location>
</feature>